<proteinExistence type="predicted"/>
<dbReference type="Proteomes" id="UP001304461">
    <property type="component" value="Unassembled WGS sequence"/>
</dbReference>
<name>A0ABU5RWD9_9CYAN</name>
<comment type="caution">
    <text evidence="1">The sequence shown here is derived from an EMBL/GenBank/DDBJ whole genome shotgun (WGS) entry which is preliminary data.</text>
</comment>
<dbReference type="EMBL" id="JAYGHX010000007">
    <property type="protein sequence ID" value="MEA5392079.1"/>
    <property type="molecule type" value="Genomic_DNA"/>
</dbReference>
<evidence type="ECO:0000313" key="1">
    <source>
        <dbReference type="EMBL" id="MEA5392079.1"/>
    </source>
</evidence>
<accession>A0ABU5RWD9</accession>
<reference evidence="1 2" key="1">
    <citation type="submission" date="2023-12" db="EMBL/GenBank/DDBJ databases">
        <title>Baltic Sea Cyanobacteria.</title>
        <authorList>
            <person name="Delbaje E."/>
            <person name="Fewer D.P."/>
            <person name="Shishido T.K."/>
        </authorList>
    </citation>
    <scope>NUCLEOTIDE SEQUENCE [LARGE SCALE GENOMIC DNA]</scope>
    <source>
        <strain evidence="1 2">UHCC 0139</strain>
    </source>
</reference>
<organism evidence="1 2">
    <name type="scientific">Cyanobium gracile UHCC 0139</name>
    <dbReference type="NCBI Taxonomy" id="3110308"/>
    <lineage>
        <taxon>Bacteria</taxon>
        <taxon>Bacillati</taxon>
        <taxon>Cyanobacteriota</taxon>
        <taxon>Cyanophyceae</taxon>
        <taxon>Synechococcales</taxon>
        <taxon>Prochlorococcaceae</taxon>
        <taxon>Cyanobium</taxon>
    </lineage>
</organism>
<evidence type="ECO:0000313" key="2">
    <source>
        <dbReference type="Proteomes" id="UP001304461"/>
    </source>
</evidence>
<protein>
    <submittedName>
        <fullName evidence="1">Uncharacterized protein</fullName>
    </submittedName>
</protein>
<keyword evidence="2" id="KW-1185">Reference proteome</keyword>
<sequence>MPSPADDQALVAELARASLTLGGAAEPERDCWRVVHRHVHGMLPSEYDIREVPEELYLAVLAARRALA</sequence>
<dbReference type="RefSeq" id="WP_323306039.1">
    <property type="nucleotide sequence ID" value="NZ_JAYGHX010000007.1"/>
</dbReference>
<gene>
    <name evidence="1" type="ORF">VB738_12505</name>
</gene>